<evidence type="ECO:0000313" key="5">
    <source>
        <dbReference type="Proteomes" id="UP000003280"/>
    </source>
</evidence>
<keyword evidence="5" id="KW-1185">Reference proteome</keyword>
<feature type="signal peptide" evidence="2">
    <location>
        <begin position="1"/>
        <end position="23"/>
    </location>
</feature>
<keyword evidence="1" id="KW-0472">Membrane</keyword>
<feature type="transmembrane region" description="Helical" evidence="1">
    <location>
        <begin position="676"/>
        <end position="698"/>
    </location>
</feature>
<dbReference type="GO" id="GO:0003810">
    <property type="term" value="F:protein-glutamine gamma-glutamyltransferase activity"/>
    <property type="evidence" value="ECO:0007669"/>
    <property type="project" value="InterPro"/>
</dbReference>
<dbReference type="OrthoDB" id="1704454at2"/>
<feature type="chain" id="PRO_5003137997" description="CARDB domain-containing protein" evidence="2">
    <location>
        <begin position="24"/>
        <end position="710"/>
    </location>
</feature>
<dbReference type="InterPro" id="IPR036238">
    <property type="entry name" value="Transglutaminase_C_sf"/>
</dbReference>
<dbReference type="Gene3D" id="2.60.40.10">
    <property type="entry name" value="Immunoglobulins"/>
    <property type="match status" value="3"/>
</dbReference>
<sequence length="710" mass="77778">MKKFTSILLALIMLFTINTYANGANQIVNPCIVVSVNQTTNILSNGSANVKVKIKKDKTYNEDVTDLIIKASIKDPDKVYIQGDGYVYKSDNSIYFNLKDNTEQEGSFDIVADSGFQGGTVPVTLDLQYKVGTKTLTQQETVYVKITAPSKPVNPAIEIKKVETFWINEQEAGKEFQVPFQVTNTGDAPANNIKLSIDKLESQKITLASGLSTVDITTLNPGETKYITFNLKSDKSTAPGTYMLDLDYTFSGYGPGQDKTSEQAPKTGKYQFSFNITKSQQEPSALEFRNIKFPSGILYRNAKTTISFDLVNTGKVTAKNLKVQANSQDQNGLASRTVSIIQLKELAPGEKKNFSYDFMVTPSAETKNYPVELKVDYTDDTKAEAQSTSQIVGVFVKAPVEKNDGKPVNESTPKLIIEDYYLEPQTIEAGKPFKLYLKFFNTNAKKTVKNIKIFLTSDTQESVGSGDSNGGQTGGAMPTASVFTPVDSSNTFYIASIAPGARIEKEITFTTVPDTAAKTYTVVANFEYEDAKANKYTDTAQIGVPVVQQAKLEVGDVLPQGEFMVGGETPLSIDYYNTGKANLSNVMIKIKGEGLKFDTPSYYKGAFAPGSQDTFMVNVTPDTPGQKKVELVWTFEDSMGVTQEVKKEYEFTVEDMPKMDENDMNNQDMGGGSSKGIFKILGGLAVAAAAIGGAFFIYKKKKKENEDLTI</sequence>
<dbReference type="PANTHER" id="PTHR35902">
    <property type="entry name" value="S-LAYER DOMAIN-LIKE PROTEIN-RELATED"/>
    <property type="match status" value="1"/>
</dbReference>
<feature type="domain" description="CARDB" evidence="3">
    <location>
        <begin position="163"/>
        <end position="242"/>
    </location>
</feature>
<dbReference type="HOGENOM" id="CLU_022526_0_0_9"/>
<dbReference type="SUPFAM" id="SSF49309">
    <property type="entry name" value="Transglutaminase, two C-terminal domains"/>
    <property type="match status" value="1"/>
</dbReference>
<keyword evidence="1" id="KW-1133">Transmembrane helix</keyword>
<proteinExistence type="predicted"/>
<organism evidence="4 5">
    <name type="scientific">Peptoniphilus duerdenii ATCC BAA-1640</name>
    <dbReference type="NCBI Taxonomy" id="862517"/>
    <lineage>
        <taxon>Bacteria</taxon>
        <taxon>Bacillati</taxon>
        <taxon>Bacillota</taxon>
        <taxon>Tissierellia</taxon>
        <taxon>Tissierellales</taxon>
        <taxon>Peptoniphilaceae</taxon>
        <taxon>Peptoniphilus</taxon>
    </lineage>
</organism>
<dbReference type="InterPro" id="IPR011635">
    <property type="entry name" value="CARDB"/>
</dbReference>
<comment type="caution">
    <text evidence="4">The sequence shown here is derived from an EMBL/GenBank/DDBJ whole genome shotgun (WGS) entry which is preliminary data.</text>
</comment>
<dbReference type="InterPro" id="IPR013783">
    <property type="entry name" value="Ig-like_fold"/>
</dbReference>
<evidence type="ECO:0000259" key="3">
    <source>
        <dbReference type="Pfam" id="PF07705"/>
    </source>
</evidence>
<evidence type="ECO:0000256" key="1">
    <source>
        <dbReference type="SAM" id="Phobius"/>
    </source>
</evidence>
<evidence type="ECO:0000313" key="4">
    <source>
        <dbReference type="EMBL" id="EFM26183.1"/>
    </source>
</evidence>
<dbReference type="STRING" id="862517.HMPREF9225_0203"/>
<name>E0NJ64_9FIRM</name>
<keyword evidence="1" id="KW-0812">Transmembrane</keyword>
<reference evidence="4 5" key="1">
    <citation type="submission" date="2010-07" db="EMBL/GenBank/DDBJ databases">
        <authorList>
            <person name="Muzny D."/>
            <person name="Qin X."/>
            <person name="Deng J."/>
            <person name="Jiang H."/>
            <person name="Liu Y."/>
            <person name="Qu J."/>
            <person name="Song X.-Z."/>
            <person name="Zhang L."/>
            <person name="Thornton R."/>
            <person name="Coyle M."/>
            <person name="Francisco L."/>
            <person name="Jackson L."/>
            <person name="Javaid M."/>
            <person name="Korchina V."/>
            <person name="Kovar C."/>
            <person name="Mata R."/>
            <person name="Mathew T."/>
            <person name="Ngo R."/>
            <person name="Nguyen L."/>
            <person name="Nguyen N."/>
            <person name="Okwuonu G."/>
            <person name="Ongeri F."/>
            <person name="Pham C."/>
            <person name="Simmons D."/>
            <person name="Wilczek-Boney K."/>
            <person name="Hale W."/>
            <person name="Jakkamsetti A."/>
            <person name="Pham P."/>
            <person name="Ruth R."/>
            <person name="San Lucas F."/>
            <person name="Warren J."/>
            <person name="Zhang J."/>
            <person name="Zhao Z."/>
            <person name="Zhou C."/>
            <person name="Zhu D."/>
            <person name="Lee S."/>
            <person name="Bess C."/>
            <person name="Blankenburg K."/>
            <person name="Forbes L."/>
            <person name="Fu Q."/>
            <person name="Gubbala S."/>
            <person name="Hirani K."/>
            <person name="Jayaseelan J.C."/>
            <person name="Lara F."/>
            <person name="Munidasa M."/>
            <person name="Palculict T."/>
            <person name="Patil S."/>
            <person name="Pu L.-L."/>
            <person name="Saada N."/>
            <person name="Tang L."/>
            <person name="Weissenberger G."/>
            <person name="Zhu Y."/>
            <person name="Hemphill L."/>
            <person name="Shang Y."/>
            <person name="Youmans B."/>
            <person name="Ayvaz T."/>
            <person name="Ross M."/>
            <person name="Santibanez J."/>
            <person name="Aqrawi P."/>
            <person name="Gross S."/>
            <person name="Joshi V."/>
            <person name="Fowler G."/>
            <person name="Nazareth L."/>
            <person name="Reid J."/>
            <person name="Worley K."/>
            <person name="Petrosino J."/>
            <person name="Highlander S."/>
            <person name="Gibbs R."/>
        </authorList>
    </citation>
    <scope>NUCLEOTIDE SEQUENCE [LARGE SCALE GENOMIC DNA]</scope>
    <source>
        <strain evidence="4 5">ATCC BAA-1640</strain>
    </source>
</reference>
<dbReference type="AlphaFoldDB" id="E0NJ64"/>
<gene>
    <name evidence="4" type="ORF">HMPREF9225_0203</name>
</gene>
<evidence type="ECO:0000256" key="2">
    <source>
        <dbReference type="SAM" id="SignalP"/>
    </source>
</evidence>
<dbReference type="RefSeq" id="WP_008901039.1">
    <property type="nucleotide sequence ID" value="NZ_GL397071.1"/>
</dbReference>
<dbReference type="eggNOG" id="COG1361">
    <property type="taxonomic scope" value="Bacteria"/>
</dbReference>
<accession>E0NJ64</accession>
<keyword evidence="2" id="KW-0732">Signal</keyword>
<dbReference type="Proteomes" id="UP000003280">
    <property type="component" value="Unassembled WGS sequence"/>
</dbReference>
<dbReference type="EMBL" id="AEEH01000014">
    <property type="protein sequence ID" value="EFM26183.1"/>
    <property type="molecule type" value="Genomic_DNA"/>
</dbReference>
<dbReference type="Pfam" id="PF07705">
    <property type="entry name" value="CARDB"/>
    <property type="match status" value="1"/>
</dbReference>
<protein>
    <recommendedName>
        <fullName evidence="3">CARDB domain-containing protein</fullName>
    </recommendedName>
</protein>